<evidence type="ECO:0000256" key="2">
    <source>
        <dbReference type="ARBA" id="ARBA00022603"/>
    </source>
</evidence>
<dbReference type="Pfam" id="PF02310">
    <property type="entry name" value="B12-binding"/>
    <property type="match status" value="1"/>
</dbReference>
<dbReference type="SFLD" id="SFLDG01123">
    <property type="entry name" value="methyltransferase_(Class_B)"/>
    <property type="match status" value="1"/>
</dbReference>
<feature type="domain" description="B12-binding" evidence="8">
    <location>
        <begin position="2"/>
        <end position="134"/>
    </location>
</feature>
<dbReference type="Gene3D" id="3.80.30.20">
    <property type="entry name" value="tm_1862 like domain"/>
    <property type="match status" value="1"/>
</dbReference>
<feature type="domain" description="Radical SAM core" evidence="9">
    <location>
        <begin position="169"/>
        <end position="411"/>
    </location>
</feature>
<dbReference type="GO" id="GO:0051539">
    <property type="term" value="F:4 iron, 4 sulfur cluster binding"/>
    <property type="evidence" value="ECO:0007669"/>
    <property type="project" value="UniProtKB-KW"/>
</dbReference>
<dbReference type="CDD" id="cd02068">
    <property type="entry name" value="radical_SAM_B12_BD"/>
    <property type="match status" value="1"/>
</dbReference>
<accession>A0A1G2DZH5</accession>
<comment type="cofactor">
    <cofactor evidence="1">
        <name>[4Fe-4S] cluster</name>
        <dbReference type="ChEBI" id="CHEBI:49883"/>
    </cofactor>
</comment>
<dbReference type="InterPro" id="IPR051198">
    <property type="entry name" value="BchE-like"/>
</dbReference>
<dbReference type="STRING" id="1801663.A2175_02290"/>
<dbReference type="GO" id="GO:0046872">
    <property type="term" value="F:metal ion binding"/>
    <property type="evidence" value="ECO:0007669"/>
    <property type="project" value="UniProtKB-KW"/>
</dbReference>
<keyword evidence="4" id="KW-0949">S-adenosyl-L-methionine</keyword>
<dbReference type="InterPro" id="IPR034466">
    <property type="entry name" value="Methyltransferase_Class_B"/>
</dbReference>
<evidence type="ECO:0000256" key="5">
    <source>
        <dbReference type="ARBA" id="ARBA00022723"/>
    </source>
</evidence>
<dbReference type="Pfam" id="PF04055">
    <property type="entry name" value="Radical_SAM"/>
    <property type="match status" value="1"/>
</dbReference>
<evidence type="ECO:0000313" key="11">
    <source>
        <dbReference type="Proteomes" id="UP000176755"/>
    </source>
</evidence>
<dbReference type="PANTHER" id="PTHR43409">
    <property type="entry name" value="ANAEROBIC MAGNESIUM-PROTOPORPHYRIN IX MONOMETHYL ESTER CYCLASE-RELATED"/>
    <property type="match status" value="1"/>
</dbReference>
<reference evidence="10 11" key="1">
    <citation type="journal article" date="2016" name="Nat. Commun.">
        <title>Thousands of microbial genomes shed light on interconnected biogeochemical processes in an aquifer system.</title>
        <authorList>
            <person name="Anantharaman K."/>
            <person name="Brown C.T."/>
            <person name="Hug L.A."/>
            <person name="Sharon I."/>
            <person name="Castelle C.J."/>
            <person name="Probst A.J."/>
            <person name="Thomas B.C."/>
            <person name="Singh A."/>
            <person name="Wilkins M.J."/>
            <person name="Karaoz U."/>
            <person name="Brodie E.L."/>
            <person name="Williams K.H."/>
            <person name="Hubbard S.S."/>
            <person name="Banfield J.F."/>
        </authorList>
    </citation>
    <scope>NUCLEOTIDE SEQUENCE [LARGE SCALE GENOMIC DNA]</scope>
</reference>
<dbReference type="PROSITE" id="PS51332">
    <property type="entry name" value="B12_BINDING"/>
    <property type="match status" value="1"/>
</dbReference>
<evidence type="ECO:0000256" key="7">
    <source>
        <dbReference type="ARBA" id="ARBA00023014"/>
    </source>
</evidence>
<dbReference type="CDD" id="cd01335">
    <property type="entry name" value="Radical_SAM"/>
    <property type="match status" value="1"/>
</dbReference>
<dbReference type="EMBL" id="MHLY01000004">
    <property type="protein sequence ID" value="OGZ18937.1"/>
    <property type="molecule type" value="Genomic_DNA"/>
</dbReference>
<dbReference type="GO" id="GO:0005829">
    <property type="term" value="C:cytosol"/>
    <property type="evidence" value="ECO:0007669"/>
    <property type="project" value="TreeGrafter"/>
</dbReference>
<protein>
    <submittedName>
        <fullName evidence="10">Uncharacterized protein</fullName>
    </submittedName>
</protein>
<sequence length="414" mass="48121">MKIVFIQPNVGFKGHTWEALGIGYLISYLKKYYEKKLDIAFYSAFYDSEETIINACRDANIVCFTCTSPQYKHGLLLAKQVKKKTNLIVFGGPHPSALPDLVLKDNSIDVVVKGEGEKAILKIVEDTSKGLNISKQIYQFDYIKDIDNIPYPDRKAIKNERNIEQAYADNGIRITSILSSRGCPFGCSFCCSRCVWGRVPRLRSAPNILNEFEYLIKEWKIEFIKFADDTFTISKQRVIDFCKLKLEKGIKTPYGVNAHINTVDEESLKYLAESNCQELWYGVESGSPKILKDMHKNTTLDRIKEIFKLTKEYGIKTRAYFLLGTPNETIEDIKMTENLCDEIRPEIVGFSLLAPYPINEYFDYEKMKNWDWSIFDEYNNDWVSTKTLTNQQLKQEQKRLIEKYQKKITFRQKQ</sequence>
<dbReference type="SUPFAM" id="SSF102114">
    <property type="entry name" value="Radical SAM enzymes"/>
    <property type="match status" value="1"/>
</dbReference>
<dbReference type="InterPro" id="IPR007197">
    <property type="entry name" value="rSAM"/>
</dbReference>
<keyword evidence="3" id="KW-0808">Transferase</keyword>
<dbReference type="InterPro" id="IPR023404">
    <property type="entry name" value="rSAM_horseshoe"/>
</dbReference>
<proteinExistence type="predicted"/>
<dbReference type="SMART" id="SM00729">
    <property type="entry name" value="Elp3"/>
    <property type="match status" value="1"/>
</dbReference>
<evidence type="ECO:0000259" key="9">
    <source>
        <dbReference type="PROSITE" id="PS51918"/>
    </source>
</evidence>
<keyword evidence="2" id="KW-0489">Methyltransferase</keyword>
<dbReference type="GO" id="GO:0031419">
    <property type="term" value="F:cobalamin binding"/>
    <property type="evidence" value="ECO:0007669"/>
    <property type="project" value="InterPro"/>
</dbReference>
<dbReference type="InterPro" id="IPR058240">
    <property type="entry name" value="rSAM_sf"/>
</dbReference>
<dbReference type="GO" id="GO:0003824">
    <property type="term" value="F:catalytic activity"/>
    <property type="evidence" value="ECO:0007669"/>
    <property type="project" value="InterPro"/>
</dbReference>
<keyword evidence="6" id="KW-0408">Iron</keyword>
<dbReference type="PANTHER" id="PTHR43409:SF7">
    <property type="entry name" value="BLL1977 PROTEIN"/>
    <property type="match status" value="1"/>
</dbReference>
<gene>
    <name evidence="10" type="ORF">A2175_02290</name>
</gene>
<evidence type="ECO:0000313" key="10">
    <source>
        <dbReference type="EMBL" id="OGZ18937.1"/>
    </source>
</evidence>
<evidence type="ECO:0000256" key="3">
    <source>
        <dbReference type="ARBA" id="ARBA00022679"/>
    </source>
</evidence>
<evidence type="ECO:0000256" key="4">
    <source>
        <dbReference type="ARBA" id="ARBA00022691"/>
    </source>
</evidence>
<evidence type="ECO:0000256" key="1">
    <source>
        <dbReference type="ARBA" id="ARBA00001966"/>
    </source>
</evidence>
<keyword evidence="5" id="KW-0479">Metal-binding</keyword>
<evidence type="ECO:0000259" key="8">
    <source>
        <dbReference type="PROSITE" id="PS51332"/>
    </source>
</evidence>
<dbReference type="SFLD" id="SFLDS00029">
    <property type="entry name" value="Radical_SAM"/>
    <property type="match status" value="1"/>
</dbReference>
<dbReference type="Proteomes" id="UP000176755">
    <property type="component" value="Unassembled WGS sequence"/>
</dbReference>
<dbReference type="InterPro" id="IPR006158">
    <property type="entry name" value="Cobalamin-bd"/>
</dbReference>
<dbReference type="Gene3D" id="3.40.50.280">
    <property type="entry name" value="Cobalamin-binding domain"/>
    <property type="match status" value="1"/>
</dbReference>
<dbReference type="PROSITE" id="PS51918">
    <property type="entry name" value="RADICAL_SAM"/>
    <property type="match status" value="1"/>
</dbReference>
<organism evidence="10 11">
    <name type="scientific">Candidatus Nealsonbacteria bacterium RBG_13_42_11</name>
    <dbReference type="NCBI Taxonomy" id="1801663"/>
    <lineage>
        <taxon>Bacteria</taxon>
        <taxon>Candidatus Nealsoniibacteriota</taxon>
    </lineage>
</organism>
<dbReference type="InterPro" id="IPR006638">
    <property type="entry name" value="Elp3/MiaA/NifB-like_rSAM"/>
</dbReference>
<dbReference type="SFLD" id="SFLDG01082">
    <property type="entry name" value="B12-binding_domain_containing"/>
    <property type="match status" value="1"/>
</dbReference>
<keyword evidence="7" id="KW-0411">Iron-sulfur</keyword>
<dbReference type="AlphaFoldDB" id="A0A1G2DZH5"/>
<evidence type="ECO:0000256" key="6">
    <source>
        <dbReference type="ARBA" id="ARBA00023004"/>
    </source>
</evidence>
<name>A0A1G2DZH5_9BACT</name>
<comment type="caution">
    <text evidence="10">The sequence shown here is derived from an EMBL/GenBank/DDBJ whole genome shotgun (WGS) entry which is preliminary data.</text>
</comment>